<feature type="domain" description="DDE-1" evidence="1">
    <location>
        <begin position="2"/>
        <end position="46"/>
    </location>
</feature>
<keyword evidence="3" id="KW-1185">Reference proteome</keyword>
<gene>
    <name evidence="2" type="ORF">RirG_184710</name>
</gene>
<dbReference type="GO" id="GO:0003676">
    <property type="term" value="F:nucleic acid binding"/>
    <property type="evidence" value="ECO:0007669"/>
    <property type="project" value="InterPro"/>
</dbReference>
<accession>A0A015IZP9</accession>
<organism evidence="2 3">
    <name type="scientific">Rhizophagus irregularis (strain DAOM 197198w)</name>
    <name type="common">Glomus intraradices</name>
    <dbReference type="NCBI Taxonomy" id="1432141"/>
    <lineage>
        <taxon>Eukaryota</taxon>
        <taxon>Fungi</taxon>
        <taxon>Fungi incertae sedis</taxon>
        <taxon>Mucoromycota</taxon>
        <taxon>Glomeromycotina</taxon>
        <taxon>Glomeromycetes</taxon>
        <taxon>Glomerales</taxon>
        <taxon>Glomeraceae</taxon>
        <taxon>Rhizophagus</taxon>
    </lineage>
</organism>
<name>A0A015IZP9_RHIIW</name>
<protein>
    <recommendedName>
        <fullName evidence="1">DDE-1 domain-containing protein</fullName>
    </recommendedName>
</protein>
<comment type="caution">
    <text evidence="2">The sequence shown here is derived from an EMBL/GenBank/DDBJ whole genome shotgun (WGS) entry which is preliminary data.</text>
</comment>
<evidence type="ECO:0000313" key="2">
    <source>
        <dbReference type="EMBL" id="EXX59905.1"/>
    </source>
</evidence>
<dbReference type="HOGENOM" id="CLU_1759813_0_0_1"/>
<dbReference type="AlphaFoldDB" id="A0A015IZP9"/>
<reference evidence="2 3" key="1">
    <citation type="submission" date="2014-02" db="EMBL/GenBank/DDBJ databases">
        <title>Single nucleus genome sequencing reveals high similarity among nuclei of an endomycorrhizal fungus.</title>
        <authorList>
            <person name="Lin K."/>
            <person name="Geurts R."/>
            <person name="Zhang Z."/>
            <person name="Limpens E."/>
            <person name="Saunders D.G."/>
            <person name="Mu D."/>
            <person name="Pang E."/>
            <person name="Cao H."/>
            <person name="Cha H."/>
            <person name="Lin T."/>
            <person name="Zhou Q."/>
            <person name="Shang Y."/>
            <person name="Li Y."/>
            <person name="Ivanov S."/>
            <person name="Sharma T."/>
            <person name="Velzen R.V."/>
            <person name="Ruijter N.D."/>
            <person name="Aanen D.K."/>
            <person name="Win J."/>
            <person name="Kamoun S."/>
            <person name="Bisseling T."/>
            <person name="Huang S."/>
        </authorList>
    </citation>
    <scope>NUCLEOTIDE SEQUENCE [LARGE SCALE GENOMIC DNA]</scope>
    <source>
        <strain evidence="3">DAOM197198w</strain>
    </source>
</reference>
<dbReference type="EMBL" id="JEMT01026133">
    <property type="protein sequence ID" value="EXX59905.1"/>
    <property type="molecule type" value="Genomic_DNA"/>
</dbReference>
<evidence type="ECO:0000259" key="1">
    <source>
        <dbReference type="Pfam" id="PF03184"/>
    </source>
</evidence>
<dbReference type="Proteomes" id="UP000022910">
    <property type="component" value="Unassembled WGS sequence"/>
</dbReference>
<evidence type="ECO:0000313" key="3">
    <source>
        <dbReference type="Proteomes" id="UP000022910"/>
    </source>
</evidence>
<dbReference type="Pfam" id="PF03184">
    <property type="entry name" value="DDE_1"/>
    <property type="match status" value="1"/>
</dbReference>
<sequence length="148" mass="17511">MCNATGTEKLKPLFIHKYQNPRALNEEKKEELPVNYYWNSTAQMQAQYRKLLIRNRIEAYEISQELNKEPTPINIHDSIDFSVNAWNSVSQQTINNCWKHTGILPINEMDEIDEIEDQALHDEMELQDLINELPFDNFMDADEFLHIE</sequence>
<dbReference type="InterPro" id="IPR004875">
    <property type="entry name" value="DDE_SF_endonuclease_dom"/>
</dbReference>
<proteinExistence type="predicted"/>